<protein>
    <submittedName>
        <fullName evidence="1">SAM-dependent methyltransferase</fullName>
    </submittedName>
</protein>
<dbReference type="CDD" id="cd02440">
    <property type="entry name" value="AdoMet_MTases"/>
    <property type="match status" value="1"/>
</dbReference>
<dbReference type="EMBL" id="JSVC01000021">
    <property type="protein sequence ID" value="KIC93176.1"/>
    <property type="molecule type" value="Genomic_DNA"/>
</dbReference>
<keyword evidence="1" id="KW-0808">Transferase</keyword>
<dbReference type="Pfam" id="PF13578">
    <property type="entry name" value="Methyltransf_24"/>
    <property type="match status" value="1"/>
</dbReference>
<gene>
    <name evidence="1" type="ORF">OI18_18100</name>
</gene>
<comment type="caution">
    <text evidence="1">The sequence shown here is derived from an EMBL/GenBank/DDBJ whole genome shotgun (WGS) entry which is preliminary data.</text>
</comment>
<dbReference type="Gene3D" id="3.40.50.150">
    <property type="entry name" value="Vaccinia Virus protein VP39"/>
    <property type="match status" value="1"/>
</dbReference>
<proteinExistence type="predicted"/>
<evidence type="ECO:0000313" key="2">
    <source>
        <dbReference type="Proteomes" id="UP000031408"/>
    </source>
</evidence>
<organism evidence="1 2">
    <name type="scientific">Flavihumibacter solisilvae</name>
    <dbReference type="NCBI Taxonomy" id="1349421"/>
    <lineage>
        <taxon>Bacteria</taxon>
        <taxon>Pseudomonadati</taxon>
        <taxon>Bacteroidota</taxon>
        <taxon>Chitinophagia</taxon>
        <taxon>Chitinophagales</taxon>
        <taxon>Chitinophagaceae</taxon>
        <taxon>Flavihumibacter</taxon>
    </lineage>
</organism>
<dbReference type="PANTHER" id="PTHR43167">
    <property type="entry name" value="PUTATIVE (AFU_ORTHOLOGUE AFUA_6G01830)-RELATED"/>
    <property type="match status" value="1"/>
</dbReference>
<reference evidence="1 2" key="1">
    <citation type="submission" date="2014-11" db="EMBL/GenBank/DDBJ databases">
        <title>Genome sequence of Flavihumibacter solisilvae 3-3.</title>
        <authorList>
            <person name="Zhou G."/>
            <person name="Li M."/>
            <person name="Wang G."/>
        </authorList>
    </citation>
    <scope>NUCLEOTIDE SEQUENCE [LARGE SCALE GENOMIC DNA]</scope>
    <source>
        <strain evidence="1 2">3-3</strain>
    </source>
</reference>
<keyword evidence="1" id="KW-0489">Methyltransferase</keyword>
<dbReference type="OrthoDB" id="5464618at2"/>
<dbReference type="Proteomes" id="UP000031408">
    <property type="component" value="Unassembled WGS sequence"/>
</dbReference>
<evidence type="ECO:0000313" key="1">
    <source>
        <dbReference type="EMBL" id="KIC93176.1"/>
    </source>
</evidence>
<dbReference type="GO" id="GO:0032259">
    <property type="term" value="P:methylation"/>
    <property type="evidence" value="ECO:0007669"/>
    <property type="project" value="UniProtKB-KW"/>
</dbReference>
<accession>A0A0C1L0R2</accession>
<dbReference type="SUPFAM" id="SSF53335">
    <property type="entry name" value="S-adenosyl-L-methionine-dependent methyltransferases"/>
    <property type="match status" value="1"/>
</dbReference>
<dbReference type="RefSeq" id="WP_039142413.1">
    <property type="nucleotide sequence ID" value="NZ_JSVC01000021.1"/>
</dbReference>
<sequence length="269" mass="29956">MDSRPYNSIGLLVRYLSYILTAGNGKGHGIHSPFVYAFIRDLLNDKRKYYAFDRVESLRQTLLHDQTAIPVTDLGAGSGRDNGASRKLSHIAAHAAKGAKLGQLLFRTVNYFHPAVIIELGTSLGISTAYLASANSGAKVYSIEGSPAIAAQAAKNFATLGLQNIETLAADFDSALPRLLNKLPGFDLAYVDGNHRYEPTIRYFNQLVTKTHADSVIILDDIHWSGEMEKAWEEIKNHPSVTCTIDLFFLGYVFFRPEFKVRQHFTIRY</sequence>
<dbReference type="PANTHER" id="PTHR43167:SF1">
    <property type="entry name" value="PUTATIVE (AFU_ORTHOLOGUE AFUA_6G01830)-RELATED"/>
    <property type="match status" value="1"/>
</dbReference>
<keyword evidence="2" id="KW-1185">Reference proteome</keyword>
<name>A0A0C1L0R2_9BACT</name>
<dbReference type="AlphaFoldDB" id="A0A0C1L0R2"/>
<dbReference type="GO" id="GO:0008168">
    <property type="term" value="F:methyltransferase activity"/>
    <property type="evidence" value="ECO:0007669"/>
    <property type="project" value="UniProtKB-KW"/>
</dbReference>
<dbReference type="InterPro" id="IPR029063">
    <property type="entry name" value="SAM-dependent_MTases_sf"/>
</dbReference>
<dbReference type="STRING" id="1349421.OI18_18100"/>